<evidence type="ECO:0000256" key="1">
    <source>
        <dbReference type="SAM" id="Phobius"/>
    </source>
</evidence>
<dbReference type="InterPro" id="IPR035919">
    <property type="entry name" value="EAL_sf"/>
</dbReference>
<feature type="chain" id="PRO_5045763302" evidence="2">
    <location>
        <begin position="33"/>
        <end position="818"/>
    </location>
</feature>
<feature type="domain" description="EAL" evidence="3">
    <location>
        <begin position="549"/>
        <end position="805"/>
    </location>
</feature>
<feature type="signal peptide" evidence="2">
    <location>
        <begin position="1"/>
        <end position="32"/>
    </location>
</feature>
<reference evidence="4 5" key="1">
    <citation type="submission" date="2023-04" db="EMBL/GenBank/DDBJ databases">
        <title>A long-awaited taxogenomic arrangement of the family Halomonadaceae.</title>
        <authorList>
            <person name="De La Haba R."/>
            <person name="Chuvochina M."/>
            <person name="Wittouck S."/>
            <person name="Arahal D.R."/>
            <person name="Sanchez-Porro C."/>
            <person name="Hugenholtz P."/>
            <person name="Ventosa A."/>
        </authorList>
    </citation>
    <scope>NUCLEOTIDE SEQUENCE [LARGE SCALE GENOMIC DNA]</scope>
    <source>
        <strain evidence="4 5">DSM 23530</strain>
    </source>
</reference>
<dbReference type="PANTHER" id="PTHR33121">
    <property type="entry name" value="CYCLIC DI-GMP PHOSPHODIESTERASE PDEF"/>
    <property type="match status" value="1"/>
</dbReference>
<dbReference type="SMART" id="SM00052">
    <property type="entry name" value="EAL"/>
    <property type="match status" value="1"/>
</dbReference>
<keyword evidence="1" id="KW-1133">Transmembrane helix</keyword>
<dbReference type="Proteomes" id="UP001264519">
    <property type="component" value="Unassembled WGS sequence"/>
</dbReference>
<evidence type="ECO:0000256" key="2">
    <source>
        <dbReference type="SAM" id="SignalP"/>
    </source>
</evidence>
<dbReference type="InterPro" id="IPR050706">
    <property type="entry name" value="Cyclic-di-GMP_PDE-like"/>
</dbReference>
<evidence type="ECO:0000313" key="5">
    <source>
        <dbReference type="Proteomes" id="UP001264519"/>
    </source>
</evidence>
<sequence length="818" mass="89820">MRRARHGSAARWRRWRGWLLAALLALAAGASADPPSEALGPRLKVVASYHRGNPWTDALLRHIEAAAERLGASVDVDYLDARRLVEEQAFALERARLAGRRAVTPGERLLLLDDAALRFYLAHADALDDPDRVMALGINDPELARRGLSRGVRLIDTAAVGGQSVAFLEAAFGAPLPLLVLGDSTPVGQDLTRTFLAQLTRRAPGRLAGVLWDWTPEGVVEALAGLPADTRVYLVEGQTTGAGDLDARRREWLPALAARGIPVFCHLPYQLELGCAGGAQLDTRRLGSLAVESLLSPSFARLPARQTVDSGRRVLDARWSATVPPTLAGEVEWRNVGSAMDEARRTQQRLLWASAGVGGVLAAGVAGLAWLRRREARRQRRLMFDRETGLPSRQLLEADFANPHRRRDGWLFELISPRLREMRTRFGLPAAQALLREQVAEVRRTLPDGWRLYAGSGFSLLGWVPASPGGEHVEARLDSVLARLDERLGAAGDDRLAWHASLLRLAGHEADIAQCGAALDEGIMRLERTGWRQPLLRVTPLPLEAATRFRRLAQEVEALIEAPATQWRLVVQPQLAADGVTPLGAEALIRWHHPVLGEVSPAEFLPVVERLGLSARLDAWVVDQALAWLARHRDRLAELPRLSVNVGLPTLQRERFVAELDAALSRWGVPGERLEIEITEHADFGDLALADAALGRLRRLGVRVALDDFGTGYTAFRLLQRLPFDTVKLDRGLLAAAGHHERAVEAYAAMVSFCRQLGLEVVAEGVETEREAEWLIGLGVRVLQGYHYARPLELDAFLARYAGPSTPGRGRPCQADQE</sequence>
<keyword evidence="1" id="KW-0472">Membrane</keyword>
<keyword evidence="2" id="KW-0732">Signal</keyword>
<dbReference type="CDD" id="cd01948">
    <property type="entry name" value="EAL"/>
    <property type="match status" value="1"/>
</dbReference>
<dbReference type="RefSeq" id="WP_309651460.1">
    <property type="nucleotide sequence ID" value="NZ_JARWAK010000002.1"/>
</dbReference>
<proteinExistence type="predicted"/>
<dbReference type="PANTHER" id="PTHR33121:SF70">
    <property type="entry name" value="SIGNALING PROTEIN YKOW"/>
    <property type="match status" value="1"/>
</dbReference>
<keyword evidence="1" id="KW-0812">Transmembrane</keyword>
<organism evidence="4 5">
    <name type="scientific">Halomonas koreensis</name>
    <dbReference type="NCBI Taxonomy" id="245385"/>
    <lineage>
        <taxon>Bacteria</taxon>
        <taxon>Pseudomonadati</taxon>
        <taxon>Pseudomonadota</taxon>
        <taxon>Gammaproteobacteria</taxon>
        <taxon>Oceanospirillales</taxon>
        <taxon>Halomonadaceae</taxon>
        <taxon>Halomonas</taxon>
    </lineage>
</organism>
<dbReference type="Pfam" id="PF00563">
    <property type="entry name" value="EAL"/>
    <property type="match status" value="1"/>
</dbReference>
<dbReference type="InterPro" id="IPR001633">
    <property type="entry name" value="EAL_dom"/>
</dbReference>
<comment type="caution">
    <text evidence="4">The sequence shown here is derived from an EMBL/GenBank/DDBJ whole genome shotgun (WGS) entry which is preliminary data.</text>
</comment>
<evidence type="ECO:0000313" key="4">
    <source>
        <dbReference type="EMBL" id="MDR5865861.1"/>
    </source>
</evidence>
<protein>
    <submittedName>
        <fullName evidence="4">EAL domain-containing protein</fullName>
    </submittedName>
</protein>
<dbReference type="Gene3D" id="3.20.20.450">
    <property type="entry name" value="EAL domain"/>
    <property type="match status" value="1"/>
</dbReference>
<gene>
    <name evidence="4" type="ORF">QC818_03510</name>
</gene>
<keyword evidence="5" id="KW-1185">Reference proteome</keyword>
<name>A0ABU1FZF4_9GAMM</name>
<evidence type="ECO:0000259" key="3">
    <source>
        <dbReference type="PROSITE" id="PS50883"/>
    </source>
</evidence>
<dbReference type="SUPFAM" id="SSF141868">
    <property type="entry name" value="EAL domain-like"/>
    <property type="match status" value="1"/>
</dbReference>
<dbReference type="PROSITE" id="PS50883">
    <property type="entry name" value="EAL"/>
    <property type="match status" value="1"/>
</dbReference>
<accession>A0ABU1FZF4</accession>
<dbReference type="EMBL" id="JARWAK010000002">
    <property type="protein sequence ID" value="MDR5865861.1"/>
    <property type="molecule type" value="Genomic_DNA"/>
</dbReference>
<feature type="transmembrane region" description="Helical" evidence="1">
    <location>
        <begin position="350"/>
        <end position="371"/>
    </location>
</feature>